<keyword evidence="3" id="KW-1185">Reference proteome</keyword>
<gene>
    <name evidence="2" type="ORF">BN1221_00999c</name>
</gene>
<accession>A0A0G4JRN7</accession>
<name>A0A0G4JRN7_9GAMM</name>
<dbReference type="EMBL" id="CGIG01000001">
    <property type="protein sequence ID" value="CPR14584.1"/>
    <property type="molecule type" value="Genomic_DNA"/>
</dbReference>
<dbReference type="AlphaFoldDB" id="A0A0G4JRN7"/>
<proteinExistence type="predicted"/>
<organism evidence="2 3">
    <name type="scientific">Brenneria goodwinii</name>
    <dbReference type="NCBI Taxonomy" id="1109412"/>
    <lineage>
        <taxon>Bacteria</taxon>
        <taxon>Pseudomonadati</taxon>
        <taxon>Pseudomonadota</taxon>
        <taxon>Gammaproteobacteria</taxon>
        <taxon>Enterobacterales</taxon>
        <taxon>Pectobacteriaceae</taxon>
        <taxon>Brenneria</taxon>
    </lineage>
</organism>
<reference evidence="3" key="1">
    <citation type="submission" date="2015-01" db="EMBL/GenBank/DDBJ databases">
        <authorList>
            <person name="Paterson Steve"/>
        </authorList>
    </citation>
    <scope>NUCLEOTIDE SEQUENCE [LARGE SCALE GENOMIC DNA]</scope>
    <source>
        <strain evidence="3">OBR1</strain>
    </source>
</reference>
<evidence type="ECO:0000313" key="2">
    <source>
        <dbReference type="EMBL" id="CPR14584.1"/>
    </source>
</evidence>
<evidence type="ECO:0000256" key="1">
    <source>
        <dbReference type="SAM" id="MobiDB-lite"/>
    </source>
</evidence>
<protein>
    <submittedName>
        <fullName evidence="2">Uncharacterized protein</fullName>
    </submittedName>
</protein>
<dbReference type="Proteomes" id="UP000044377">
    <property type="component" value="Unassembled WGS sequence"/>
</dbReference>
<evidence type="ECO:0000313" key="3">
    <source>
        <dbReference type="Proteomes" id="UP000044377"/>
    </source>
</evidence>
<dbReference type="STRING" id="1109412.BN1221_00999c"/>
<feature type="region of interest" description="Disordered" evidence="1">
    <location>
        <begin position="1"/>
        <end position="37"/>
    </location>
</feature>
<sequence>MGRLMATRTRRRVYQTNHSPPSSGMAGIRLSGDGCWQ</sequence>